<evidence type="ECO:0000313" key="6">
    <source>
        <dbReference type="Proteomes" id="UP000470384"/>
    </source>
</evidence>
<dbReference type="InterPro" id="IPR001387">
    <property type="entry name" value="Cro/C1-type_HTH"/>
</dbReference>
<dbReference type="GeneID" id="300655226"/>
<dbReference type="PANTHER" id="PTHR36511:SF4">
    <property type="entry name" value="ANTITOXIN MQSA"/>
    <property type="match status" value="1"/>
</dbReference>
<dbReference type="EMBL" id="WXYQ01000005">
    <property type="protein sequence ID" value="NBG95308.1"/>
    <property type="molecule type" value="Genomic_DNA"/>
</dbReference>
<keyword evidence="2" id="KW-0238">DNA-binding</keyword>
<organism evidence="5 6">
    <name type="scientific">Pyruvatibacter mobilis</name>
    <dbReference type="NCBI Taxonomy" id="1712261"/>
    <lineage>
        <taxon>Bacteria</taxon>
        <taxon>Pseudomonadati</taxon>
        <taxon>Pseudomonadota</taxon>
        <taxon>Alphaproteobacteria</taxon>
        <taxon>Hyphomicrobiales</taxon>
        <taxon>Parvibaculaceae</taxon>
        <taxon>Pyruvatibacter</taxon>
    </lineage>
</organism>
<dbReference type="InterPro" id="IPR010982">
    <property type="entry name" value="Lambda_DNA-bd_dom_sf"/>
</dbReference>
<evidence type="ECO:0000256" key="1">
    <source>
        <dbReference type="ARBA" id="ARBA00023015"/>
    </source>
</evidence>
<accession>A0A845QAI3</accession>
<dbReference type="PANTHER" id="PTHR36511">
    <property type="entry name" value="MERR FAMILY BACTERIAL REGULATORY PROTEIN"/>
    <property type="match status" value="1"/>
</dbReference>
<dbReference type="Pfam" id="PF01381">
    <property type="entry name" value="HTH_3"/>
    <property type="match status" value="1"/>
</dbReference>
<evidence type="ECO:0000313" key="5">
    <source>
        <dbReference type="EMBL" id="NBG95308.1"/>
    </source>
</evidence>
<dbReference type="InterPro" id="IPR052359">
    <property type="entry name" value="HTH-type_reg/antitoxin"/>
</dbReference>
<evidence type="ECO:0000256" key="3">
    <source>
        <dbReference type="ARBA" id="ARBA00023163"/>
    </source>
</evidence>
<sequence>MTKAGDSILAGAREALEFAQGKRTGAKVHIPDKIDARRIRRKTGMTQPEFAAYFGVPVGTLRGWEQGRRDPDGAARTLLRMVDADPQGVIKIMRKVA</sequence>
<dbReference type="SUPFAM" id="SSF47413">
    <property type="entry name" value="lambda repressor-like DNA-binding domains"/>
    <property type="match status" value="1"/>
</dbReference>
<comment type="caution">
    <text evidence="5">The sequence shown here is derived from an EMBL/GenBank/DDBJ whole genome shotgun (WGS) entry which is preliminary data.</text>
</comment>
<dbReference type="PROSITE" id="PS50943">
    <property type="entry name" value="HTH_CROC1"/>
    <property type="match status" value="1"/>
</dbReference>
<dbReference type="Gene3D" id="1.10.260.40">
    <property type="entry name" value="lambda repressor-like DNA-binding domains"/>
    <property type="match status" value="1"/>
</dbReference>
<dbReference type="OrthoDB" id="461984at2"/>
<proteinExistence type="predicted"/>
<gene>
    <name evidence="5" type="ORF">GTQ45_06145</name>
</gene>
<protein>
    <submittedName>
        <fullName evidence="5">Helix-turn-helix domain-containing protein</fullName>
    </submittedName>
</protein>
<keyword evidence="1" id="KW-0805">Transcription regulation</keyword>
<dbReference type="GO" id="GO:0003677">
    <property type="term" value="F:DNA binding"/>
    <property type="evidence" value="ECO:0007669"/>
    <property type="project" value="UniProtKB-KW"/>
</dbReference>
<keyword evidence="3" id="KW-0804">Transcription</keyword>
<keyword evidence="6" id="KW-1185">Reference proteome</keyword>
<name>A0A845QAI3_9HYPH</name>
<evidence type="ECO:0000259" key="4">
    <source>
        <dbReference type="PROSITE" id="PS50943"/>
    </source>
</evidence>
<dbReference type="RefSeq" id="WP_160587319.1">
    <property type="nucleotide sequence ID" value="NZ_BMHN01000001.1"/>
</dbReference>
<dbReference type="AlphaFoldDB" id="A0A845QAI3"/>
<reference evidence="5 6" key="1">
    <citation type="journal article" date="2016" name="Int. J. Syst. Evol. Microbiol.">
        <title>Pyruvatibacter mobilis gen. nov., sp. nov., a marine bacterium from the culture broth of Picochlorum sp. 122.</title>
        <authorList>
            <person name="Wang G."/>
            <person name="Tang M."/>
            <person name="Wu H."/>
            <person name="Dai S."/>
            <person name="Li T."/>
            <person name="Chen C."/>
            <person name="He H."/>
            <person name="Fan J."/>
            <person name="Xiang W."/>
            <person name="Li X."/>
        </authorList>
    </citation>
    <scope>NUCLEOTIDE SEQUENCE [LARGE SCALE GENOMIC DNA]</scope>
    <source>
        <strain evidence="5 6">GYP-11</strain>
    </source>
</reference>
<evidence type="ECO:0000256" key="2">
    <source>
        <dbReference type="ARBA" id="ARBA00023125"/>
    </source>
</evidence>
<dbReference type="Proteomes" id="UP000470384">
    <property type="component" value="Unassembled WGS sequence"/>
</dbReference>
<dbReference type="CDD" id="cd00093">
    <property type="entry name" value="HTH_XRE"/>
    <property type="match status" value="1"/>
</dbReference>
<feature type="domain" description="HTH cro/C1-type" evidence="4">
    <location>
        <begin position="37"/>
        <end position="72"/>
    </location>
</feature>